<dbReference type="InterPro" id="IPR004045">
    <property type="entry name" value="Glutathione_S-Trfase_N"/>
</dbReference>
<evidence type="ECO:0000313" key="3">
    <source>
        <dbReference type="EMBL" id="EIM30024.1"/>
    </source>
</evidence>
<proteinExistence type="predicted"/>
<dbReference type="SFLD" id="SFLDS00019">
    <property type="entry name" value="Glutathione_Transferase_(cytos"/>
    <property type="match status" value="1"/>
</dbReference>
<dbReference type="eggNOG" id="COG0625">
    <property type="taxonomic scope" value="Bacteria"/>
</dbReference>
<dbReference type="Pfam" id="PF13410">
    <property type="entry name" value="GST_C_2"/>
    <property type="match status" value="1"/>
</dbReference>
<organism evidence="3 4">
    <name type="scientific">Microvirga lotononidis</name>
    <dbReference type="NCBI Taxonomy" id="864069"/>
    <lineage>
        <taxon>Bacteria</taxon>
        <taxon>Pseudomonadati</taxon>
        <taxon>Pseudomonadota</taxon>
        <taxon>Alphaproteobacteria</taxon>
        <taxon>Hyphomicrobiales</taxon>
        <taxon>Methylobacteriaceae</taxon>
        <taxon>Microvirga</taxon>
    </lineage>
</organism>
<dbReference type="PANTHER" id="PTHR44051">
    <property type="entry name" value="GLUTATHIONE S-TRANSFERASE-RELATED"/>
    <property type="match status" value="1"/>
</dbReference>
<feature type="domain" description="GST C-terminal" evidence="2">
    <location>
        <begin position="88"/>
        <end position="211"/>
    </location>
</feature>
<dbReference type="InterPro" id="IPR036249">
    <property type="entry name" value="Thioredoxin-like_sf"/>
</dbReference>
<reference evidence="3 4" key="1">
    <citation type="submission" date="2012-02" db="EMBL/GenBank/DDBJ databases">
        <title>Improved High-Quality Draft sequence of Microvirga sp. WSM3557.</title>
        <authorList>
            <consortium name="US DOE Joint Genome Institute"/>
            <person name="Lucas S."/>
            <person name="Han J."/>
            <person name="Lapidus A."/>
            <person name="Cheng J.-F."/>
            <person name="Goodwin L."/>
            <person name="Pitluck S."/>
            <person name="Peters L."/>
            <person name="Zhang X."/>
            <person name="Detter J.C."/>
            <person name="Han C."/>
            <person name="Tapia R."/>
            <person name="Land M."/>
            <person name="Hauser L."/>
            <person name="Kyrpides N."/>
            <person name="Ivanova N."/>
            <person name="Pagani I."/>
            <person name="Brau L."/>
            <person name="Yates R."/>
            <person name="O'Hara G."/>
            <person name="Rui T."/>
            <person name="Howieson J."/>
            <person name="Reeve W."/>
            <person name="Woyke T."/>
        </authorList>
    </citation>
    <scope>NUCLEOTIDE SEQUENCE [LARGE SCALE GENOMIC DNA]</scope>
    <source>
        <strain evidence="3 4">WSM3557</strain>
    </source>
</reference>
<dbReference type="AlphaFoldDB" id="I4Z1D2"/>
<dbReference type="HOGENOM" id="CLU_011226_14_4_5"/>
<dbReference type="PATRIC" id="fig|864069.3.peg.1488"/>
<dbReference type="RefSeq" id="WP_009490207.1">
    <property type="nucleotide sequence ID" value="NZ_CP141050.1"/>
</dbReference>
<evidence type="ECO:0000313" key="4">
    <source>
        <dbReference type="Proteomes" id="UP000003947"/>
    </source>
</evidence>
<evidence type="ECO:0000259" key="1">
    <source>
        <dbReference type="PROSITE" id="PS50404"/>
    </source>
</evidence>
<dbReference type="InterPro" id="IPR036282">
    <property type="entry name" value="Glutathione-S-Trfase_C_sf"/>
</dbReference>
<dbReference type="PANTHER" id="PTHR44051:SF19">
    <property type="entry name" value="DISULFIDE-BOND OXIDOREDUCTASE YFCG"/>
    <property type="match status" value="1"/>
</dbReference>
<dbReference type="Pfam" id="PF02798">
    <property type="entry name" value="GST_N"/>
    <property type="match status" value="1"/>
</dbReference>
<dbReference type="SFLD" id="SFLDG01151">
    <property type="entry name" value="Main.2:_Nu-like"/>
    <property type="match status" value="1"/>
</dbReference>
<protein>
    <submittedName>
        <fullName evidence="3">Glutathione S-transferase</fullName>
    </submittedName>
</protein>
<dbReference type="EMBL" id="JH660640">
    <property type="protein sequence ID" value="EIM30024.1"/>
    <property type="molecule type" value="Genomic_DNA"/>
</dbReference>
<dbReference type="Gene3D" id="3.40.30.10">
    <property type="entry name" value="Glutaredoxin"/>
    <property type="match status" value="1"/>
</dbReference>
<dbReference type="CDD" id="cd03048">
    <property type="entry name" value="GST_N_Ure2p_like"/>
    <property type="match status" value="1"/>
</dbReference>
<sequence>MITLYTWTTPNGRKVPIMLEETGLAYEVRPVNLGNNEQFSSDFLAISPNNKIPAIVDDEAEGSPLTLFESGAILTYLAEKTGRFLAPPGPARYKALEWTYWQVGGQGPMLGQLGFFAKRSDEKAPLAIKRFTDEADRLLTVMERRLAEVPYLAGDTYTIADIAAYPWTVAATTFLKDVLTDSLATKPSLHRWLKEVGERPAVQRGMAVPKL</sequence>
<accession>I4Z1D2</accession>
<feature type="domain" description="GST N-terminal" evidence="1">
    <location>
        <begin position="1"/>
        <end position="85"/>
    </location>
</feature>
<dbReference type="InterPro" id="IPR040079">
    <property type="entry name" value="Glutathione_S-Trfase"/>
</dbReference>
<dbReference type="PROSITE" id="PS50404">
    <property type="entry name" value="GST_NTER"/>
    <property type="match status" value="1"/>
</dbReference>
<dbReference type="STRING" id="864069.MicloDRAFT_00013450"/>
<evidence type="ECO:0000259" key="2">
    <source>
        <dbReference type="PROSITE" id="PS50405"/>
    </source>
</evidence>
<dbReference type="Gene3D" id="1.20.1050.10">
    <property type="match status" value="1"/>
</dbReference>
<dbReference type="OrthoDB" id="9803562at2"/>
<name>I4Z1D2_9HYPH</name>
<dbReference type="SFLD" id="SFLDG00358">
    <property type="entry name" value="Main_(cytGST)"/>
    <property type="match status" value="1"/>
</dbReference>
<dbReference type="GO" id="GO:0016740">
    <property type="term" value="F:transferase activity"/>
    <property type="evidence" value="ECO:0007669"/>
    <property type="project" value="UniProtKB-KW"/>
</dbReference>
<dbReference type="SUPFAM" id="SSF52833">
    <property type="entry name" value="Thioredoxin-like"/>
    <property type="match status" value="1"/>
</dbReference>
<keyword evidence="3" id="KW-0808">Transferase</keyword>
<dbReference type="SUPFAM" id="SSF47616">
    <property type="entry name" value="GST C-terminal domain-like"/>
    <property type="match status" value="1"/>
</dbReference>
<dbReference type="InterPro" id="IPR010987">
    <property type="entry name" value="Glutathione-S-Trfase_C-like"/>
</dbReference>
<dbReference type="Proteomes" id="UP000003947">
    <property type="component" value="Unassembled WGS sequence"/>
</dbReference>
<keyword evidence="4" id="KW-1185">Reference proteome</keyword>
<gene>
    <name evidence="3" type="ORF">MicloDRAFT_00013450</name>
</gene>
<dbReference type="PROSITE" id="PS50405">
    <property type="entry name" value="GST_CTER"/>
    <property type="match status" value="1"/>
</dbReference>